<evidence type="ECO:0000313" key="1">
    <source>
        <dbReference type="EMBL" id="KAG8439644.1"/>
    </source>
</evidence>
<evidence type="ECO:0000313" key="2">
    <source>
        <dbReference type="Proteomes" id="UP000812440"/>
    </source>
</evidence>
<organism evidence="1 2">
    <name type="scientific">Hymenochirus boettgeri</name>
    <name type="common">Congo dwarf clawed frog</name>
    <dbReference type="NCBI Taxonomy" id="247094"/>
    <lineage>
        <taxon>Eukaryota</taxon>
        <taxon>Metazoa</taxon>
        <taxon>Chordata</taxon>
        <taxon>Craniata</taxon>
        <taxon>Vertebrata</taxon>
        <taxon>Euteleostomi</taxon>
        <taxon>Amphibia</taxon>
        <taxon>Batrachia</taxon>
        <taxon>Anura</taxon>
        <taxon>Pipoidea</taxon>
        <taxon>Pipidae</taxon>
        <taxon>Pipinae</taxon>
        <taxon>Hymenochirus</taxon>
    </lineage>
</organism>
<sequence length="104" mass="11987">MPLLKIFCKNNRIGSVHVEYRCPFIQTSMQLNVCLAVQSVISIVLPFALILQPLKACALNQFMPVKILNSLIKFEYYICKLQSVHLCFVVDPHFCSLNHCLFHF</sequence>
<dbReference type="EMBL" id="JAACNH010000006">
    <property type="protein sequence ID" value="KAG8439644.1"/>
    <property type="molecule type" value="Genomic_DNA"/>
</dbReference>
<proteinExistence type="predicted"/>
<protein>
    <submittedName>
        <fullName evidence="1">Uncharacterized protein</fullName>
    </submittedName>
</protein>
<name>A0A8T2J864_9PIPI</name>
<keyword evidence="2" id="KW-1185">Reference proteome</keyword>
<reference evidence="1" key="1">
    <citation type="thesis" date="2020" institute="ProQuest LLC" country="789 East Eisenhower Parkway, Ann Arbor, MI, USA">
        <title>Comparative Genomics and Chromosome Evolution.</title>
        <authorList>
            <person name="Mudd A.B."/>
        </authorList>
    </citation>
    <scope>NUCLEOTIDE SEQUENCE</scope>
    <source>
        <strain evidence="1">Female2</strain>
        <tissue evidence="1">Blood</tissue>
    </source>
</reference>
<gene>
    <name evidence="1" type="ORF">GDO86_005718</name>
</gene>
<dbReference type="AlphaFoldDB" id="A0A8T2J864"/>
<accession>A0A8T2J864</accession>
<comment type="caution">
    <text evidence="1">The sequence shown here is derived from an EMBL/GenBank/DDBJ whole genome shotgun (WGS) entry which is preliminary data.</text>
</comment>
<dbReference type="Proteomes" id="UP000812440">
    <property type="component" value="Chromosome 3"/>
</dbReference>